<dbReference type="Gene3D" id="1.10.760.10">
    <property type="entry name" value="Cytochrome c-like domain"/>
    <property type="match status" value="1"/>
</dbReference>
<evidence type="ECO:0000313" key="3">
    <source>
        <dbReference type="Proteomes" id="UP001055804"/>
    </source>
</evidence>
<dbReference type="RefSeq" id="WP_269332693.1">
    <property type="nucleotide sequence ID" value="NZ_JAMZFT010000002.1"/>
</dbReference>
<dbReference type="EMBL" id="JAMZFT010000002">
    <property type="protein sequence ID" value="MCP1336747.1"/>
    <property type="molecule type" value="Genomic_DNA"/>
</dbReference>
<gene>
    <name evidence="2" type="ORF">NJQ99_10040</name>
</gene>
<dbReference type="AlphaFoldDB" id="A0A9J6PG20"/>
<evidence type="ECO:0000256" key="1">
    <source>
        <dbReference type="SAM" id="Coils"/>
    </source>
</evidence>
<name>A0A9J6PG20_9PROT</name>
<dbReference type="Proteomes" id="UP001055804">
    <property type="component" value="Unassembled WGS sequence"/>
</dbReference>
<evidence type="ECO:0000313" key="2">
    <source>
        <dbReference type="EMBL" id="MCP1336747.1"/>
    </source>
</evidence>
<proteinExistence type="predicted"/>
<dbReference type="SUPFAM" id="SSF46626">
    <property type="entry name" value="Cytochrome c"/>
    <property type="match status" value="1"/>
</dbReference>
<dbReference type="GO" id="GO:0009055">
    <property type="term" value="F:electron transfer activity"/>
    <property type="evidence" value="ECO:0007669"/>
    <property type="project" value="InterPro"/>
</dbReference>
<evidence type="ECO:0008006" key="4">
    <source>
        <dbReference type="Google" id="ProtNLM"/>
    </source>
</evidence>
<dbReference type="InterPro" id="IPR036909">
    <property type="entry name" value="Cyt_c-like_dom_sf"/>
</dbReference>
<comment type="caution">
    <text evidence="2">The sequence shown here is derived from an EMBL/GenBank/DDBJ whole genome shotgun (WGS) entry which is preliminary data.</text>
</comment>
<keyword evidence="1" id="KW-0175">Coiled coil</keyword>
<dbReference type="GO" id="GO:0020037">
    <property type="term" value="F:heme binding"/>
    <property type="evidence" value="ECO:0007669"/>
    <property type="project" value="InterPro"/>
</dbReference>
<feature type="coiled-coil region" evidence="1">
    <location>
        <begin position="50"/>
        <end position="86"/>
    </location>
</feature>
<sequence length="196" mass="20892">MQDLKAFALGVVLSAAAGIVGYHLLSAPYEQPIPDPAQLAETRARIAAEVRAEAEARAAAEAEAKRKAEEEARAAAEASAAAARARAANPMGAPRAGFNPLMPGGGAAGAQPTTSKSGVPLNEEFGNLPDAPGMEETFYTCTACHSTAIIKQQHVTDARWDDLWQWMINTQGMPETDEETKKIVLDYLKTHFSSER</sequence>
<accession>A0A9J6PG20</accession>
<organism evidence="2 3">
    <name type="scientific">Futiania mangrovi</name>
    <dbReference type="NCBI Taxonomy" id="2959716"/>
    <lineage>
        <taxon>Bacteria</taxon>
        <taxon>Pseudomonadati</taxon>
        <taxon>Pseudomonadota</taxon>
        <taxon>Alphaproteobacteria</taxon>
        <taxon>Futianiales</taxon>
        <taxon>Futianiaceae</taxon>
        <taxon>Futiania</taxon>
    </lineage>
</organism>
<keyword evidence="3" id="KW-1185">Reference proteome</keyword>
<protein>
    <recommendedName>
        <fullName evidence="4">Cytochrome c domain-containing protein</fullName>
    </recommendedName>
</protein>
<reference evidence="2" key="1">
    <citation type="submission" date="2022-06" db="EMBL/GenBank/DDBJ databases">
        <title>Isolation and Genomics of Futiania mangrovii gen. nov., sp. nov., a Rare and Metabolically-versatile member in the Class Alphaproteobacteria.</title>
        <authorList>
            <person name="Liu L."/>
            <person name="Huang W.-C."/>
            <person name="Pan J."/>
            <person name="Li J."/>
            <person name="Huang Y."/>
            <person name="Du H."/>
            <person name="Liu Y."/>
            <person name="Li M."/>
        </authorList>
    </citation>
    <scope>NUCLEOTIDE SEQUENCE</scope>
    <source>
        <strain evidence="2">FT118</strain>
    </source>
</reference>